<name>A0A1M4XUN5_9FIRM</name>
<dbReference type="RefSeq" id="WP_072935698.1">
    <property type="nucleotide sequence ID" value="NZ_FQUG01000005.1"/>
</dbReference>
<dbReference type="EMBL" id="FQUG01000005">
    <property type="protein sequence ID" value="SHE97145.1"/>
    <property type="molecule type" value="Genomic_DNA"/>
</dbReference>
<feature type="transmembrane region" description="Helical" evidence="8">
    <location>
        <begin position="348"/>
        <end position="366"/>
    </location>
</feature>
<dbReference type="GO" id="GO:0016763">
    <property type="term" value="F:pentosyltransferase activity"/>
    <property type="evidence" value="ECO:0007669"/>
    <property type="project" value="TreeGrafter"/>
</dbReference>
<protein>
    <submittedName>
        <fullName evidence="10">Dolichyl-phosphate-mannose-protein mannosyltransferase</fullName>
    </submittedName>
</protein>
<feature type="domain" description="Glycosyltransferase RgtA/B/C/D-like" evidence="9">
    <location>
        <begin position="61"/>
        <end position="219"/>
    </location>
</feature>
<evidence type="ECO:0000256" key="5">
    <source>
        <dbReference type="ARBA" id="ARBA00022692"/>
    </source>
</evidence>
<feature type="transmembrane region" description="Helical" evidence="8">
    <location>
        <begin position="160"/>
        <end position="193"/>
    </location>
</feature>
<evidence type="ECO:0000313" key="10">
    <source>
        <dbReference type="EMBL" id="SHE97145.1"/>
    </source>
</evidence>
<sequence length="487" mass="57084">MSIERRPILFFVVFTLALYLLGNGMIPATDPVETNYTQTAKEMLASGDFISPRIFGNFWYDKPVFFYWELIGAFSLFGISDFSARLFPSVFGMIGVLMTYWFAKRIYDKKTAGYAALMLATSFGYWLVSKTIITDMTLFVFFNAVLVFFYIAYTSENKKWYYLCYLFAGLAVLTKGPIGILLPGLVVTIFICVRRDFKEILRMKPLGFVVFVAVVAVWYYPMIVLHGDDFIKNFLGVHNVLRATQSEHPLWNVWWYYSVLFFLIFMPWSFMTLPKTLARYVKAYRENHELPKFDQTQLFLLIWAITVTLFYQNMATKYTTYTLPTLLPISILGARYMINHDRLFKRTAAVWTICLVVLTFLVAIPVTRNQGYSQWEAGAYLKEICNDDDLIVEIGDYKVSLTYYSDLKVYRLETRADVQKERPDGKSWKAKNFMPFYAIEDLPRDKKVYLLVQSKRRKAFEANMKVDEWELVRTFPRFELFVRKPQS</sequence>
<proteinExistence type="predicted"/>
<keyword evidence="5 8" id="KW-0812">Transmembrane</keyword>
<reference evidence="10 11" key="1">
    <citation type="submission" date="2016-11" db="EMBL/GenBank/DDBJ databases">
        <authorList>
            <person name="Jaros S."/>
            <person name="Januszkiewicz K."/>
            <person name="Wedrychowicz H."/>
        </authorList>
    </citation>
    <scope>NUCLEOTIDE SEQUENCE [LARGE SCALE GENOMIC DNA]</scope>
    <source>
        <strain evidence="10 11">DSM 10502</strain>
    </source>
</reference>
<keyword evidence="3 10" id="KW-0328">Glycosyltransferase</keyword>
<gene>
    <name evidence="10" type="ORF">SAMN02745190_01615</name>
</gene>
<evidence type="ECO:0000256" key="4">
    <source>
        <dbReference type="ARBA" id="ARBA00022679"/>
    </source>
</evidence>
<accession>A0A1M4XUN5</accession>
<dbReference type="STRING" id="1123243.SAMN02745190_01615"/>
<organism evidence="10 11">
    <name type="scientific">Schwartzia succinivorans DSM 10502</name>
    <dbReference type="NCBI Taxonomy" id="1123243"/>
    <lineage>
        <taxon>Bacteria</taxon>
        <taxon>Bacillati</taxon>
        <taxon>Bacillota</taxon>
        <taxon>Negativicutes</taxon>
        <taxon>Selenomonadales</taxon>
        <taxon>Selenomonadaceae</taxon>
        <taxon>Schwartzia</taxon>
    </lineage>
</organism>
<dbReference type="OrthoDB" id="9775035at2"/>
<keyword evidence="11" id="KW-1185">Reference proteome</keyword>
<dbReference type="InterPro" id="IPR050297">
    <property type="entry name" value="LipidA_mod_glycosyltrf_83"/>
</dbReference>
<dbReference type="PANTHER" id="PTHR33908">
    <property type="entry name" value="MANNOSYLTRANSFERASE YKCB-RELATED"/>
    <property type="match status" value="1"/>
</dbReference>
<feature type="transmembrane region" description="Helical" evidence="8">
    <location>
        <begin position="7"/>
        <end position="26"/>
    </location>
</feature>
<feature type="transmembrane region" description="Helical" evidence="8">
    <location>
        <begin position="113"/>
        <end position="129"/>
    </location>
</feature>
<keyword evidence="6 8" id="KW-1133">Transmembrane helix</keyword>
<evidence type="ECO:0000256" key="3">
    <source>
        <dbReference type="ARBA" id="ARBA00022676"/>
    </source>
</evidence>
<feature type="transmembrane region" description="Helical" evidence="8">
    <location>
        <begin position="65"/>
        <end position="83"/>
    </location>
</feature>
<evidence type="ECO:0000256" key="6">
    <source>
        <dbReference type="ARBA" id="ARBA00022989"/>
    </source>
</evidence>
<evidence type="ECO:0000256" key="8">
    <source>
        <dbReference type="SAM" id="Phobius"/>
    </source>
</evidence>
<evidence type="ECO:0000313" key="11">
    <source>
        <dbReference type="Proteomes" id="UP000184404"/>
    </source>
</evidence>
<feature type="transmembrane region" description="Helical" evidence="8">
    <location>
        <begin position="136"/>
        <end position="154"/>
    </location>
</feature>
<dbReference type="Proteomes" id="UP000184404">
    <property type="component" value="Unassembled WGS sequence"/>
</dbReference>
<evidence type="ECO:0000256" key="1">
    <source>
        <dbReference type="ARBA" id="ARBA00004651"/>
    </source>
</evidence>
<dbReference type="AlphaFoldDB" id="A0A1M4XUN5"/>
<evidence type="ECO:0000259" key="9">
    <source>
        <dbReference type="Pfam" id="PF13231"/>
    </source>
</evidence>
<dbReference type="PANTHER" id="PTHR33908:SF3">
    <property type="entry name" value="UNDECAPRENYL PHOSPHATE-ALPHA-4-AMINO-4-DEOXY-L-ARABINOSE ARABINOSYL TRANSFERASE"/>
    <property type="match status" value="1"/>
</dbReference>
<dbReference type="InterPro" id="IPR038731">
    <property type="entry name" value="RgtA/B/C-like"/>
</dbReference>
<evidence type="ECO:0000256" key="7">
    <source>
        <dbReference type="ARBA" id="ARBA00023136"/>
    </source>
</evidence>
<keyword evidence="2" id="KW-1003">Cell membrane</keyword>
<dbReference type="GO" id="GO:0009103">
    <property type="term" value="P:lipopolysaccharide biosynthetic process"/>
    <property type="evidence" value="ECO:0007669"/>
    <property type="project" value="UniProtKB-ARBA"/>
</dbReference>
<dbReference type="Pfam" id="PF13231">
    <property type="entry name" value="PMT_2"/>
    <property type="match status" value="1"/>
</dbReference>
<comment type="subcellular location">
    <subcellularLocation>
        <location evidence="1">Cell membrane</location>
        <topology evidence="1">Multi-pass membrane protein</topology>
    </subcellularLocation>
</comment>
<dbReference type="GO" id="GO:0005886">
    <property type="term" value="C:plasma membrane"/>
    <property type="evidence" value="ECO:0007669"/>
    <property type="project" value="UniProtKB-SubCell"/>
</dbReference>
<keyword evidence="7 8" id="KW-0472">Membrane</keyword>
<dbReference type="GO" id="GO:0010041">
    <property type="term" value="P:response to iron(III) ion"/>
    <property type="evidence" value="ECO:0007669"/>
    <property type="project" value="TreeGrafter"/>
</dbReference>
<feature type="transmembrane region" description="Helical" evidence="8">
    <location>
        <begin position="293"/>
        <end position="312"/>
    </location>
</feature>
<feature type="transmembrane region" description="Helical" evidence="8">
    <location>
        <begin position="254"/>
        <end position="273"/>
    </location>
</feature>
<feature type="transmembrane region" description="Helical" evidence="8">
    <location>
        <begin position="90"/>
        <end position="107"/>
    </location>
</feature>
<feature type="transmembrane region" description="Helical" evidence="8">
    <location>
        <begin position="205"/>
        <end position="225"/>
    </location>
</feature>
<keyword evidence="4 10" id="KW-0808">Transferase</keyword>
<evidence type="ECO:0000256" key="2">
    <source>
        <dbReference type="ARBA" id="ARBA00022475"/>
    </source>
</evidence>